<dbReference type="InterPro" id="IPR030868">
    <property type="entry name" value="MqnA"/>
</dbReference>
<dbReference type="EC" id="4.2.1.151" evidence="4"/>
<dbReference type="GO" id="GO:0016836">
    <property type="term" value="F:hydro-lyase activity"/>
    <property type="evidence" value="ECO:0007669"/>
    <property type="project" value="UniProtKB-UniRule"/>
</dbReference>
<protein>
    <recommendedName>
        <fullName evidence="4">Chorismate dehydratase</fullName>
        <ecNumber evidence="4">4.2.1.151</ecNumber>
    </recommendedName>
    <alternativeName>
        <fullName evidence="4">Menaquinone biosynthetic enzyme MqnA</fullName>
    </alternativeName>
</protein>
<dbReference type="PANTHER" id="PTHR37690:SF1">
    <property type="entry name" value="CHORISMATE DEHYDRATASE"/>
    <property type="match status" value="1"/>
</dbReference>
<evidence type="ECO:0000313" key="5">
    <source>
        <dbReference type="EMBL" id="XCH46538.1"/>
    </source>
</evidence>
<dbReference type="SUPFAM" id="SSF53850">
    <property type="entry name" value="Periplasmic binding protein-like II"/>
    <property type="match status" value="1"/>
</dbReference>
<dbReference type="AlphaFoldDB" id="A0AAU8GZ33"/>
<evidence type="ECO:0000256" key="2">
    <source>
        <dbReference type="ARBA" id="ARBA00022428"/>
    </source>
</evidence>
<sequence>MKLKVGWIQYANVYPIFYVLEKEGLITEEIHFVKGVPSQLNWALRNDLIDVSPSSSVEYLLNQELYDYVDGICISSKEYVGSVLFFSDYELKALDGKKILLTDQSATSHLLLRVILEKFLGLKPEYDISAAPFTGESFLLIGDDALRYRKILKNKKVYDLANIWYQNTGLPFVFALWIVRKEITKPENELYGVYTKFREKLLYAKDKWIAYAQEMLKDYYLKNFMSEDEILFYWRENMDYNLTETHKKSLKLFGSYINSLR</sequence>
<gene>
    <name evidence="4" type="primary">mqnA</name>
    <name evidence="5" type="ORF">V4D30_09350</name>
</gene>
<dbReference type="CDD" id="cd13634">
    <property type="entry name" value="PBP2_Sco4506"/>
    <property type="match status" value="1"/>
</dbReference>
<dbReference type="EMBL" id="CP144373">
    <property type="protein sequence ID" value="XCH46538.1"/>
    <property type="molecule type" value="Genomic_DNA"/>
</dbReference>
<dbReference type="RefSeq" id="WP_353684068.1">
    <property type="nucleotide sequence ID" value="NZ_CP144373.1"/>
</dbReference>
<dbReference type="InterPro" id="IPR003773">
    <property type="entry name" value="Menaquinone_biosynth"/>
</dbReference>
<organism evidence="5">
    <name type="scientific">Thermodesulfovibrio autotrophicus</name>
    <dbReference type="NCBI Taxonomy" id="3118333"/>
    <lineage>
        <taxon>Bacteria</taxon>
        <taxon>Pseudomonadati</taxon>
        <taxon>Nitrospirota</taxon>
        <taxon>Thermodesulfovibrionia</taxon>
        <taxon>Thermodesulfovibrionales</taxon>
        <taxon>Thermodesulfovibrionaceae</taxon>
        <taxon>Thermodesulfovibrio</taxon>
    </lineage>
</organism>
<evidence type="ECO:0000256" key="4">
    <source>
        <dbReference type="HAMAP-Rule" id="MF_00995"/>
    </source>
</evidence>
<reference evidence="5" key="1">
    <citation type="submission" date="2024-01" db="EMBL/GenBank/DDBJ databases">
        <title>The first autotrophic representatives of the genus Thermodesulfovibrio.</title>
        <authorList>
            <person name="Maltseva A.I."/>
            <person name="Elcheninov A.G."/>
            <person name="Kublanov I.V."/>
            <person name="Lebedinsky A.V."/>
            <person name="Frolov E.N."/>
        </authorList>
    </citation>
    <scope>NUCLEOTIDE SEQUENCE</scope>
    <source>
        <strain evidence="5">3907-1M</strain>
    </source>
</reference>
<dbReference type="Pfam" id="PF02621">
    <property type="entry name" value="VitK2_biosynth"/>
    <property type="match status" value="1"/>
</dbReference>
<comment type="similarity">
    <text evidence="4">Belongs to the MqnA/MqnD family. MqnA subfamily.</text>
</comment>
<evidence type="ECO:0000256" key="1">
    <source>
        <dbReference type="ARBA" id="ARBA00004863"/>
    </source>
</evidence>
<comment type="pathway">
    <text evidence="1 4">Quinol/quinone metabolism; menaquinone biosynthesis.</text>
</comment>
<dbReference type="HAMAP" id="MF_00995">
    <property type="entry name" value="MqnA"/>
    <property type="match status" value="1"/>
</dbReference>
<proteinExistence type="inferred from homology"/>
<comment type="function">
    <text evidence="4">Catalyzes the dehydration of chorismate into 3-[(1-carboxyvinyl)oxy]benzoate, a step in the biosynthesis of menaquinone (MK, vitamin K2).</text>
</comment>
<keyword evidence="3 4" id="KW-0456">Lyase</keyword>
<dbReference type="PANTHER" id="PTHR37690">
    <property type="entry name" value="CHORISMATE DEHYDRATASE"/>
    <property type="match status" value="1"/>
</dbReference>
<keyword evidence="2 4" id="KW-0474">Menaquinone biosynthesis</keyword>
<dbReference type="KEGG" id="taut:V4D30_09350"/>
<accession>A0AAU8GZ33</accession>
<dbReference type="Gene3D" id="3.40.190.10">
    <property type="entry name" value="Periplasmic binding protein-like II"/>
    <property type="match status" value="2"/>
</dbReference>
<evidence type="ECO:0000256" key="3">
    <source>
        <dbReference type="ARBA" id="ARBA00023239"/>
    </source>
</evidence>
<name>A0AAU8GZ33_9BACT</name>
<dbReference type="GO" id="GO:0009234">
    <property type="term" value="P:menaquinone biosynthetic process"/>
    <property type="evidence" value="ECO:0007669"/>
    <property type="project" value="UniProtKB-UniRule"/>
</dbReference>
<comment type="catalytic activity">
    <reaction evidence="4">
        <text>chorismate = 3-[(1-carboxyvinyl)-oxy]benzoate + H2O</text>
        <dbReference type="Rhea" id="RHEA:40051"/>
        <dbReference type="ChEBI" id="CHEBI:15377"/>
        <dbReference type="ChEBI" id="CHEBI:29748"/>
        <dbReference type="ChEBI" id="CHEBI:76981"/>
        <dbReference type="EC" id="4.2.1.151"/>
    </reaction>
</comment>